<dbReference type="AlphaFoldDB" id="A0A836LIK1"/>
<dbReference type="GO" id="GO:0016887">
    <property type="term" value="F:ATP hydrolysis activity"/>
    <property type="evidence" value="ECO:0007669"/>
    <property type="project" value="TreeGrafter"/>
</dbReference>
<feature type="compositionally biased region" description="Polar residues" evidence="3">
    <location>
        <begin position="950"/>
        <end position="959"/>
    </location>
</feature>
<dbReference type="PROSITE" id="PS50067">
    <property type="entry name" value="KINESIN_MOTOR_2"/>
    <property type="match status" value="1"/>
</dbReference>
<accession>A0A836LIK1</accession>
<dbReference type="Pfam" id="PF00225">
    <property type="entry name" value="Kinesin"/>
    <property type="match status" value="1"/>
</dbReference>
<dbReference type="GO" id="GO:0007018">
    <property type="term" value="P:microtubule-based movement"/>
    <property type="evidence" value="ECO:0007669"/>
    <property type="project" value="InterPro"/>
</dbReference>
<dbReference type="GO" id="GO:0005871">
    <property type="term" value="C:kinesin complex"/>
    <property type="evidence" value="ECO:0007669"/>
    <property type="project" value="TreeGrafter"/>
</dbReference>
<reference evidence="5 6" key="1">
    <citation type="submission" date="2021-02" db="EMBL/GenBank/DDBJ databases">
        <title>Porcisia hertigi Genome sequencing and assembly.</title>
        <authorList>
            <person name="Almutairi H."/>
            <person name="Gatherer D."/>
        </authorList>
    </citation>
    <scope>NUCLEOTIDE SEQUENCE [LARGE SCALE GENOMIC DNA]</scope>
    <source>
        <strain evidence="5 6">C119</strain>
    </source>
</reference>
<feature type="compositionally biased region" description="Polar residues" evidence="3">
    <location>
        <begin position="7"/>
        <end position="19"/>
    </location>
</feature>
<feature type="region of interest" description="Disordered" evidence="3">
    <location>
        <begin position="527"/>
        <end position="548"/>
    </location>
</feature>
<comment type="caution">
    <text evidence="5">The sequence shown here is derived from an EMBL/GenBank/DDBJ whole genome shotgun (WGS) entry which is preliminary data.</text>
</comment>
<keyword evidence="1" id="KW-0547">Nucleotide-binding</keyword>
<gene>
    <name evidence="5" type="ORF">JKF63_06632</name>
</gene>
<evidence type="ECO:0000313" key="6">
    <source>
        <dbReference type="Proteomes" id="UP000674318"/>
    </source>
</evidence>
<feature type="region of interest" description="Disordered" evidence="3">
    <location>
        <begin position="1070"/>
        <end position="1109"/>
    </location>
</feature>
<comment type="similarity">
    <text evidence="1">Belongs to the TRAFAC class myosin-kinesin ATPase superfamily. Kinesin family.</text>
</comment>
<dbReference type="Proteomes" id="UP000674318">
    <property type="component" value="Unassembled WGS sequence"/>
</dbReference>
<name>A0A836LIK1_9TRYP</name>
<dbReference type="PRINTS" id="PR00380">
    <property type="entry name" value="KINESINHEAVY"/>
</dbReference>
<keyword evidence="1" id="KW-0505">Motor protein</keyword>
<evidence type="ECO:0000256" key="1">
    <source>
        <dbReference type="PROSITE-ProRule" id="PRU00283"/>
    </source>
</evidence>
<dbReference type="PANTHER" id="PTHR24115:SF948">
    <property type="entry name" value="PUTATIVE-RELATED"/>
    <property type="match status" value="1"/>
</dbReference>
<feature type="compositionally biased region" description="Low complexity" evidence="3">
    <location>
        <begin position="1070"/>
        <end position="1079"/>
    </location>
</feature>
<dbReference type="InterPro" id="IPR001752">
    <property type="entry name" value="Kinesin_motor_dom"/>
</dbReference>
<dbReference type="EMBL" id="JAFJZO010000018">
    <property type="protein sequence ID" value="KAG5507683.1"/>
    <property type="molecule type" value="Genomic_DNA"/>
</dbReference>
<dbReference type="GeneID" id="94292658"/>
<proteinExistence type="inferred from homology"/>
<dbReference type="InterPro" id="IPR027640">
    <property type="entry name" value="Kinesin-like_fam"/>
</dbReference>
<dbReference type="InterPro" id="IPR036961">
    <property type="entry name" value="Kinesin_motor_dom_sf"/>
</dbReference>
<evidence type="ECO:0000313" key="5">
    <source>
        <dbReference type="EMBL" id="KAG5507683.1"/>
    </source>
</evidence>
<keyword evidence="2" id="KW-0175">Coiled coil</keyword>
<dbReference type="SUPFAM" id="SSF52540">
    <property type="entry name" value="P-loop containing nucleoside triphosphate hydrolases"/>
    <property type="match status" value="1"/>
</dbReference>
<feature type="compositionally biased region" description="Basic residues" evidence="3">
    <location>
        <begin position="996"/>
        <end position="1015"/>
    </location>
</feature>
<dbReference type="GO" id="GO:0005874">
    <property type="term" value="C:microtubule"/>
    <property type="evidence" value="ECO:0007669"/>
    <property type="project" value="TreeGrafter"/>
</dbReference>
<feature type="coiled-coil region" evidence="2">
    <location>
        <begin position="838"/>
        <end position="911"/>
    </location>
</feature>
<dbReference type="KEGG" id="phet:94292658"/>
<feature type="region of interest" description="Disordered" evidence="3">
    <location>
        <begin position="950"/>
        <end position="1020"/>
    </location>
</feature>
<dbReference type="InterPro" id="IPR027417">
    <property type="entry name" value="P-loop_NTPase"/>
</dbReference>
<feature type="region of interest" description="Disordered" evidence="3">
    <location>
        <begin position="1"/>
        <end position="38"/>
    </location>
</feature>
<dbReference type="SMART" id="SM00129">
    <property type="entry name" value="KISc"/>
    <property type="match status" value="1"/>
</dbReference>
<evidence type="ECO:0000259" key="4">
    <source>
        <dbReference type="PROSITE" id="PS50067"/>
    </source>
</evidence>
<dbReference type="RefSeq" id="XP_067757998.1">
    <property type="nucleotide sequence ID" value="XM_067902581.1"/>
</dbReference>
<dbReference type="GO" id="GO:0003777">
    <property type="term" value="F:microtubule motor activity"/>
    <property type="evidence" value="ECO:0007669"/>
    <property type="project" value="InterPro"/>
</dbReference>
<feature type="binding site" evidence="1">
    <location>
        <begin position="103"/>
        <end position="110"/>
    </location>
    <ligand>
        <name>ATP</name>
        <dbReference type="ChEBI" id="CHEBI:30616"/>
    </ligand>
</feature>
<dbReference type="CDD" id="cd14686">
    <property type="entry name" value="bZIP"/>
    <property type="match status" value="1"/>
</dbReference>
<keyword evidence="6" id="KW-1185">Reference proteome</keyword>
<organism evidence="5 6">
    <name type="scientific">Porcisia hertigi</name>
    <dbReference type="NCBI Taxonomy" id="2761500"/>
    <lineage>
        <taxon>Eukaryota</taxon>
        <taxon>Discoba</taxon>
        <taxon>Euglenozoa</taxon>
        <taxon>Kinetoplastea</taxon>
        <taxon>Metakinetoplastina</taxon>
        <taxon>Trypanosomatida</taxon>
        <taxon>Trypanosomatidae</taxon>
        <taxon>Leishmaniinae</taxon>
        <taxon>Porcisia</taxon>
    </lineage>
</organism>
<dbReference type="Gene3D" id="3.40.850.10">
    <property type="entry name" value="Kinesin motor domain"/>
    <property type="match status" value="1"/>
</dbReference>
<keyword evidence="1" id="KW-0067">ATP-binding</keyword>
<feature type="domain" description="Kinesin motor" evidence="4">
    <location>
        <begin position="25"/>
        <end position="347"/>
    </location>
</feature>
<evidence type="ECO:0000256" key="2">
    <source>
        <dbReference type="SAM" id="Coils"/>
    </source>
</evidence>
<sequence length="1109" mass="120626">MKMDASSLPTNPLATNVSVTHHGEDSSAAPRAGSGDAAVTDISIGSRGRLLTITTPRTEERRHYEFGEVLGPEVTNKALCERLTPSIMTQLVAGYSVCVLCYGQTGSGKTYTMSALAPAVAEEVFRSIDANNEMVEMSCIQIYKDKAYNLLGGARADTFGVELSTPMTSCHGGGVGVGGGGGCCHLGSAPEPKVLIRSTAEMMAKMKAAFRLCVTDAHSLNARSSRSFIILSLHLTCFLEGAPITTTRVTLVDLAGTGGLSERGATGGEAADQAVFIERSLMALRQCVVSGVTDAELPQFRESLLTTYLAPCLRSWHLILLLTVSLEAGSYEETESSLEFGTKARYRKVKKVKRCVEEQLSGSVPRRSDLPGFFPTANTAGSAGSKGGAASLEGNTAVRELQGVVEVLQYRIEVLEEALRIDLQRTAMAATHSSLTGGPLDAANAATAALMGVHATPLADAEALQHELRYYRGLLQERKEDLRRLRGQPSVTGAEVGRVQSMRSNSFHTSSPALGEDDVVTDVDPQEPETAVTSAEGNDSCDTHAHFGESDADDAHAQLLRRVGQLGALPSCCNNHEDMRYGVALDALRNAALRATEEYDEVRERLLVVSSSLGGMRTQYRRLVDEVLRVNKRLLATDEVLGERCTALEAVKLRAATMETERESLRLQLFQAYADQSIREDMTRLYLDTKLLATNADEAVAGDRQTEQQVELEKVQAHQQVLCGKITELVDNVEQLTRSVAQRDVSLAALESVITPAQRALFHTSNTVMVNGEHGTGSHGASDGRLLNKTSPAIPGEDGGSAADCFSLLQSCVSELSSLLTQERQQHQLTQCELLEAREDARRSRQEQRQALFQQQEEERRVVQLTRENYELRQQNRRHQLYLDQMHASFHEQLQQLRHRHEEKMAELRSTVRDLPWRQCNSAETTREGYGSRDEDNIGVVSAVATPVNTGRNTLQRVSSSRDRPSEGTMRGCSSVSLAAVHVMGSGDKRLGASTRRQRSSRGRHSLTKPSGRHRRDVEGLTTLTTYSAVEAATAAARPQHIRRSSKVVARRSSSVTRAKLQLFATYGGPANPGGAPSPFSTSDVLASARPATRRRVQTPTAPHGKRQK</sequence>
<protein>
    <recommendedName>
        <fullName evidence="4">Kinesin motor domain-containing protein</fullName>
    </recommendedName>
</protein>
<evidence type="ECO:0000256" key="3">
    <source>
        <dbReference type="SAM" id="MobiDB-lite"/>
    </source>
</evidence>
<dbReference type="GO" id="GO:0005524">
    <property type="term" value="F:ATP binding"/>
    <property type="evidence" value="ECO:0007669"/>
    <property type="project" value="UniProtKB-UniRule"/>
</dbReference>
<dbReference type="GO" id="GO:0008017">
    <property type="term" value="F:microtubule binding"/>
    <property type="evidence" value="ECO:0007669"/>
    <property type="project" value="InterPro"/>
</dbReference>
<dbReference type="OrthoDB" id="123929at2759"/>
<dbReference type="PANTHER" id="PTHR24115">
    <property type="entry name" value="KINESIN-RELATED"/>
    <property type="match status" value="1"/>
</dbReference>